<dbReference type="EMBL" id="MU001492">
    <property type="protein sequence ID" value="KAF2451651.1"/>
    <property type="molecule type" value="Genomic_DNA"/>
</dbReference>
<dbReference type="PROSITE" id="PS50280">
    <property type="entry name" value="SET"/>
    <property type="match status" value="1"/>
</dbReference>
<proteinExistence type="predicted"/>
<dbReference type="PANTHER" id="PTHR47332">
    <property type="entry name" value="SET DOMAIN-CONTAINING PROTEIN 5"/>
    <property type="match status" value="1"/>
</dbReference>
<feature type="chain" id="PRO_5040352908" evidence="1">
    <location>
        <begin position="17"/>
        <end position="401"/>
    </location>
</feature>
<dbReference type="InterPro" id="IPR001214">
    <property type="entry name" value="SET_dom"/>
</dbReference>
<accession>A0A9P4PWB6</accession>
<dbReference type="InterPro" id="IPR053185">
    <property type="entry name" value="SET_domain_protein"/>
</dbReference>
<gene>
    <name evidence="3" type="ORF">P171DRAFT_493082</name>
</gene>
<dbReference type="PANTHER" id="PTHR47332:SF6">
    <property type="entry name" value="SET DOMAIN-CONTAINING PROTEIN"/>
    <property type="match status" value="1"/>
</dbReference>
<evidence type="ECO:0000313" key="4">
    <source>
        <dbReference type="Proteomes" id="UP000799764"/>
    </source>
</evidence>
<dbReference type="AlphaFoldDB" id="A0A9P4PWB6"/>
<keyword evidence="1" id="KW-0732">Signal</keyword>
<dbReference type="OrthoDB" id="265717at2759"/>
<sequence>MGPLHLLLLCSPLVLCTHTKATSQCENPAHLFSQHQTICAPTISGLRPDFEWSLEPTCSKGATRTYCAHTLMRYRNNRGLSIIGTSKAAQGVLKAREHLLDEEERFLDTEDWFEVRSIRGKGKGVIAKREIKKGDMILLDSPAIVSSARLPLHVTPSEGSELLETAASKLPREDYDTIMALDKPSEITGLDTILKTNSFSCQFNDGGVGDEYLCLFPQVSRINHACQPNANAKFIPRTLLMEIRALRDIPPGQEITISYGKVDLKYAERQRLYNENWGFKCTCNLCASGIYKIAESDWRRERFAQLHDQLETLTAETYDTERIIQWENEVFEISETEGLEVLVTEDMERMAYVYASLRKQSEAQAWGHKAKKNLLQWKLGPNDTSDDLKRVEELLVELQRG</sequence>
<dbReference type="Pfam" id="PF00856">
    <property type="entry name" value="SET"/>
    <property type="match status" value="1"/>
</dbReference>
<keyword evidence="4" id="KW-1185">Reference proteome</keyword>
<evidence type="ECO:0000256" key="1">
    <source>
        <dbReference type="SAM" id="SignalP"/>
    </source>
</evidence>
<feature type="domain" description="SET" evidence="2">
    <location>
        <begin position="111"/>
        <end position="260"/>
    </location>
</feature>
<dbReference type="CDD" id="cd20071">
    <property type="entry name" value="SET_SMYD"/>
    <property type="match status" value="1"/>
</dbReference>
<feature type="signal peptide" evidence="1">
    <location>
        <begin position="1"/>
        <end position="16"/>
    </location>
</feature>
<dbReference type="Gene3D" id="2.170.270.10">
    <property type="entry name" value="SET domain"/>
    <property type="match status" value="1"/>
</dbReference>
<organism evidence="3 4">
    <name type="scientific">Karstenula rhodostoma CBS 690.94</name>
    <dbReference type="NCBI Taxonomy" id="1392251"/>
    <lineage>
        <taxon>Eukaryota</taxon>
        <taxon>Fungi</taxon>
        <taxon>Dikarya</taxon>
        <taxon>Ascomycota</taxon>
        <taxon>Pezizomycotina</taxon>
        <taxon>Dothideomycetes</taxon>
        <taxon>Pleosporomycetidae</taxon>
        <taxon>Pleosporales</taxon>
        <taxon>Massarineae</taxon>
        <taxon>Didymosphaeriaceae</taxon>
        <taxon>Karstenula</taxon>
    </lineage>
</organism>
<protein>
    <submittedName>
        <fullName evidence="3">SET domain-containing protein</fullName>
    </submittedName>
</protein>
<evidence type="ECO:0000313" key="3">
    <source>
        <dbReference type="EMBL" id="KAF2451651.1"/>
    </source>
</evidence>
<name>A0A9P4PWB6_9PLEO</name>
<evidence type="ECO:0000259" key="2">
    <source>
        <dbReference type="PROSITE" id="PS50280"/>
    </source>
</evidence>
<dbReference type="Proteomes" id="UP000799764">
    <property type="component" value="Unassembled WGS sequence"/>
</dbReference>
<reference evidence="3" key="1">
    <citation type="journal article" date="2020" name="Stud. Mycol.">
        <title>101 Dothideomycetes genomes: a test case for predicting lifestyles and emergence of pathogens.</title>
        <authorList>
            <person name="Haridas S."/>
            <person name="Albert R."/>
            <person name="Binder M."/>
            <person name="Bloem J."/>
            <person name="Labutti K."/>
            <person name="Salamov A."/>
            <person name="Andreopoulos B."/>
            <person name="Baker S."/>
            <person name="Barry K."/>
            <person name="Bills G."/>
            <person name="Bluhm B."/>
            <person name="Cannon C."/>
            <person name="Castanera R."/>
            <person name="Culley D."/>
            <person name="Daum C."/>
            <person name="Ezra D."/>
            <person name="Gonzalez J."/>
            <person name="Henrissat B."/>
            <person name="Kuo A."/>
            <person name="Liang C."/>
            <person name="Lipzen A."/>
            <person name="Lutzoni F."/>
            <person name="Magnuson J."/>
            <person name="Mondo S."/>
            <person name="Nolan M."/>
            <person name="Ohm R."/>
            <person name="Pangilinan J."/>
            <person name="Park H.-J."/>
            <person name="Ramirez L."/>
            <person name="Alfaro M."/>
            <person name="Sun H."/>
            <person name="Tritt A."/>
            <person name="Yoshinaga Y."/>
            <person name="Zwiers L.-H."/>
            <person name="Turgeon B."/>
            <person name="Goodwin S."/>
            <person name="Spatafora J."/>
            <person name="Crous P."/>
            <person name="Grigoriev I."/>
        </authorList>
    </citation>
    <scope>NUCLEOTIDE SEQUENCE</scope>
    <source>
        <strain evidence="3">CBS 690.94</strain>
    </source>
</reference>
<dbReference type="SMART" id="SM00317">
    <property type="entry name" value="SET"/>
    <property type="match status" value="1"/>
</dbReference>
<comment type="caution">
    <text evidence="3">The sequence shown here is derived from an EMBL/GenBank/DDBJ whole genome shotgun (WGS) entry which is preliminary data.</text>
</comment>
<dbReference type="InterPro" id="IPR046341">
    <property type="entry name" value="SET_dom_sf"/>
</dbReference>
<dbReference type="SUPFAM" id="SSF82199">
    <property type="entry name" value="SET domain"/>
    <property type="match status" value="1"/>
</dbReference>